<keyword evidence="6" id="KW-0732">Signal</keyword>
<dbReference type="PANTHER" id="PTHR12788">
    <property type="entry name" value="PROTEIN-TYROSINE SULFOTRANSFERASE 2"/>
    <property type="match status" value="1"/>
</dbReference>
<dbReference type="AlphaFoldDB" id="A0AA35RY94"/>
<proteinExistence type="inferred from homology"/>
<sequence>MLRLEIRLVVFLAALALLFLLAVEWSVDGRRYGPALSDGDSPRRRSATYRSAGIVSTKTPNKKRQKNYSFDPLPSNVVESVDGFLFFVGYARSGHSIVASFLDAHPNVVIAHEYALFNRWAETPDLFNNRREFLFNTLFNSSHFSAQAGLRQGKGGIKKKGYSLEVPSWYQGTYEGGITMIGDKAGGMTAQVYRRNKDKFVSVYRQLCSTAGVPVYAIHVVRNPYDNIATMLLYNDHVKQTTNVTHKYRNIDALRKQIKAYFVQVESVLDMMKQAGLNDITIHHSSFVKNPKGTMQRVCNSLSVTCSESYLQMVAEHTFSNESQSRHLVEWTPELVKTVEANIAKHPILKHYKFK</sequence>
<feature type="chain" id="PRO_5041321756" description="Protein-tyrosine sulfotransferase" evidence="6">
    <location>
        <begin position="30"/>
        <end position="355"/>
    </location>
</feature>
<evidence type="ECO:0000256" key="1">
    <source>
        <dbReference type="ARBA" id="ARBA00009988"/>
    </source>
</evidence>
<reference evidence="7" key="1">
    <citation type="submission" date="2023-03" db="EMBL/GenBank/DDBJ databases">
        <authorList>
            <person name="Steffen K."/>
            <person name="Cardenas P."/>
        </authorList>
    </citation>
    <scope>NUCLEOTIDE SEQUENCE</scope>
</reference>
<keyword evidence="8" id="KW-1185">Reference proteome</keyword>
<gene>
    <name evidence="7" type="ORF">GBAR_LOCUS11929</name>
</gene>
<dbReference type="SUPFAM" id="SSF52540">
    <property type="entry name" value="P-loop containing nucleoside triphosphate hydrolases"/>
    <property type="match status" value="1"/>
</dbReference>
<evidence type="ECO:0000256" key="2">
    <source>
        <dbReference type="ARBA" id="ARBA00013262"/>
    </source>
</evidence>
<evidence type="ECO:0000313" key="7">
    <source>
        <dbReference type="EMBL" id="CAI8019919.1"/>
    </source>
</evidence>
<dbReference type="EMBL" id="CASHTH010001787">
    <property type="protein sequence ID" value="CAI8019919.1"/>
    <property type="molecule type" value="Genomic_DNA"/>
</dbReference>
<dbReference type="PANTHER" id="PTHR12788:SF8">
    <property type="entry name" value="PROTEIN-TYROSINE SULFOTRANSFERASE"/>
    <property type="match status" value="1"/>
</dbReference>
<evidence type="ECO:0000256" key="3">
    <source>
        <dbReference type="ARBA" id="ARBA00022679"/>
    </source>
</evidence>
<accession>A0AA35RY94</accession>
<dbReference type="Proteomes" id="UP001174909">
    <property type="component" value="Unassembled WGS sequence"/>
</dbReference>
<evidence type="ECO:0000313" key="8">
    <source>
        <dbReference type="Proteomes" id="UP001174909"/>
    </source>
</evidence>
<organism evidence="7 8">
    <name type="scientific">Geodia barretti</name>
    <name type="common">Barrett's horny sponge</name>
    <dbReference type="NCBI Taxonomy" id="519541"/>
    <lineage>
        <taxon>Eukaryota</taxon>
        <taxon>Metazoa</taxon>
        <taxon>Porifera</taxon>
        <taxon>Demospongiae</taxon>
        <taxon>Heteroscleromorpha</taxon>
        <taxon>Tetractinellida</taxon>
        <taxon>Astrophorina</taxon>
        <taxon>Geodiidae</taxon>
        <taxon>Geodia</taxon>
    </lineage>
</organism>
<name>A0AA35RY94_GEOBA</name>
<protein>
    <recommendedName>
        <fullName evidence="2 5">Protein-tyrosine sulfotransferase</fullName>
        <ecNumber evidence="2 5">2.8.2.20</ecNumber>
    </recommendedName>
</protein>
<evidence type="ECO:0000256" key="6">
    <source>
        <dbReference type="SAM" id="SignalP"/>
    </source>
</evidence>
<dbReference type="Gene3D" id="3.40.50.300">
    <property type="entry name" value="P-loop containing nucleotide triphosphate hydrolases"/>
    <property type="match status" value="1"/>
</dbReference>
<dbReference type="GO" id="GO:0005794">
    <property type="term" value="C:Golgi apparatus"/>
    <property type="evidence" value="ECO:0007669"/>
    <property type="project" value="UniProtKB-ARBA"/>
</dbReference>
<feature type="signal peptide" evidence="6">
    <location>
        <begin position="1"/>
        <end position="29"/>
    </location>
</feature>
<comment type="function">
    <text evidence="5">Catalyzes the O-sulfation of tyrosine residues within acidic motifs of polypeptides, using 3'-phosphoadenylyl sulfate (PAPS) as cosubstrate.</text>
</comment>
<evidence type="ECO:0000256" key="4">
    <source>
        <dbReference type="ARBA" id="ARBA00048460"/>
    </source>
</evidence>
<comment type="similarity">
    <text evidence="1 5">Belongs to the protein sulfotransferase family.</text>
</comment>
<evidence type="ECO:0000256" key="5">
    <source>
        <dbReference type="RuleBase" id="RU365018"/>
    </source>
</evidence>
<dbReference type="InterPro" id="IPR027417">
    <property type="entry name" value="P-loop_NTPase"/>
</dbReference>
<dbReference type="InterPro" id="IPR026634">
    <property type="entry name" value="TPST-like"/>
</dbReference>
<dbReference type="GO" id="GO:0008476">
    <property type="term" value="F:protein-tyrosine sulfotransferase activity"/>
    <property type="evidence" value="ECO:0007669"/>
    <property type="project" value="UniProtKB-EC"/>
</dbReference>
<comment type="caution">
    <text evidence="7">The sequence shown here is derived from an EMBL/GenBank/DDBJ whole genome shotgun (WGS) entry which is preliminary data.</text>
</comment>
<dbReference type="EC" id="2.8.2.20" evidence="2 5"/>
<comment type="catalytic activity">
    <reaction evidence="4 5">
        <text>L-tyrosyl-[protein] + 3'-phosphoadenylyl sulfate = O-sulfo-L-tyrosine-[protein] + adenosine 3',5'-bisphosphate + H(+)</text>
        <dbReference type="Rhea" id="RHEA:16801"/>
        <dbReference type="Rhea" id="RHEA-COMP:10136"/>
        <dbReference type="Rhea" id="RHEA-COMP:11688"/>
        <dbReference type="ChEBI" id="CHEBI:15378"/>
        <dbReference type="ChEBI" id="CHEBI:46858"/>
        <dbReference type="ChEBI" id="CHEBI:58339"/>
        <dbReference type="ChEBI" id="CHEBI:58343"/>
        <dbReference type="ChEBI" id="CHEBI:65286"/>
        <dbReference type="EC" id="2.8.2.20"/>
    </reaction>
</comment>
<keyword evidence="3 5" id="KW-0808">Transferase</keyword>